<evidence type="ECO:0000313" key="3">
    <source>
        <dbReference type="EMBL" id="SNS43632.1"/>
    </source>
</evidence>
<feature type="region of interest" description="Disordered" evidence="1">
    <location>
        <begin position="29"/>
        <end position="63"/>
    </location>
</feature>
<feature type="compositionally biased region" description="Low complexity" evidence="1">
    <location>
        <begin position="29"/>
        <end position="45"/>
    </location>
</feature>
<protein>
    <submittedName>
        <fullName evidence="3">Invasion protein IalB, involved in pathogenesis</fullName>
    </submittedName>
</protein>
<accession>A0A239EI97</accession>
<name>A0A239EI97_9RHOB</name>
<sequence length="234" mass="24220">MTNILQTRLSALALAALLAATPALAQDAATDAPADPAPAETAEQTEGNDLGLSMGEPAEAESELGQTYIHDVSGDWEIRCIRTPLEADPCALHQVLRDDAGNAVSTIELVNLDRGGQVAAGATIVTPLETLLTGQLTLAVDGGAGRKYPFNFCTERGCVARVGFSQEDVERFKRGNAASLSIVPLVAPDQTVSLKLSLTGFTAGFTTISELNALNAAAVDKATAEQQNGNASAN</sequence>
<dbReference type="Gene3D" id="2.60.40.1880">
    <property type="entry name" value="Invasion associated locus B (IalB) protein"/>
    <property type="match status" value="1"/>
</dbReference>
<keyword evidence="4" id="KW-1185">Reference proteome</keyword>
<evidence type="ECO:0000313" key="4">
    <source>
        <dbReference type="Proteomes" id="UP000198426"/>
    </source>
</evidence>
<dbReference type="AlphaFoldDB" id="A0A239EI97"/>
<dbReference type="InterPro" id="IPR010642">
    <property type="entry name" value="Invasion_prot_B"/>
</dbReference>
<feature type="signal peptide" evidence="2">
    <location>
        <begin position="1"/>
        <end position="25"/>
    </location>
</feature>
<keyword evidence="2" id="KW-0732">Signal</keyword>
<dbReference type="Pfam" id="PF06776">
    <property type="entry name" value="IalB"/>
    <property type="match status" value="1"/>
</dbReference>
<dbReference type="Proteomes" id="UP000198426">
    <property type="component" value="Unassembled WGS sequence"/>
</dbReference>
<proteinExistence type="predicted"/>
<evidence type="ECO:0000256" key="2">
    <source>
        <dbReference type="SAM" id="SignalP"/>
    </source>
</evidence>
<organism evidence="3 4">
    <name type="scientific">Tropicimonas sediminicola</name>
    <dbReference type="NCBI Taxonomy" id="1031541"/>
    <lineage>
        <taxon>Bacteria</taxon>
        <taxon>Pseudomonadati</taxon>
        <taxon>Pseudomonadota</taxon>
        <taxon>Alphaproteobacteria</taxon>
        <taxon>Rhodobacterales</taxon>
        <taxon>Roseobacteraceae</taxon>
        <taxon>Tropicimonas</taxon>
    </lineage>
</organism>
<dbReference type="RefSeq" id="WP_089231856.1">
    <property type="nucleotide sequence ID" value="NZ_FZOY01000002.1"/>
</dbReference>
<evidence type="ECO:0000256" key="1">
    <source>
        <dbReference type="SAM" id="MobiDB-lite"/>
    </source>
</evidence>
<dbReference type="EMBL" id="FZOY01000002">
    <property type="protein sequence ID" value="SNS43632.1"/>
    <property type="molecule type" value="Genomic_DNA"/>
</dbReference>
<gene>
    <name evidence="3" type="ORF">SAMN05421757_102136</name>
</gene>
<dbReference type="InterPro" id="IPR038696">
    <property type="entry name" value="IalB_sf"/>
</dbReference>
<reference evidence="3 4" key="1">
    <citation type="submission" date="2017-06" db="EMBL/GenBank/DDBJ databases">
        <authorList>
            <person name="Kim H.J."/>
            <person name="Triplett B.A."/>
        </authorList>
    </citation>
    <scope>NUCLEOTIDE SEQUENCE [LARGE SCALE GENOMIC DNA]</scope>
    <source>
        <strain evidence="3 4">DSM 29339</strain>
    </source>
</reference>
<feature type="chain" id="PRO_5013009105" evidence="2">
    <location>
        <begin position="26"/>
        <end position="234"/>
    </location>
</feature>
<dbReference type="OrthoDB" id="9797912at2"/>